<proteinExistence type="predicted"/>
<dbReference type="EMBL" id="CP038267">
    <property type="protein sequence ID" value="QBR92938.1"/>
    <property type="molecule type" value="Genomic_DNA"/>
</dbReference>
<sequence>MPWNELSQTVRLLALLGRVRPEVFDAFPPHGPVLRDRFEAVGLNPQPLPPRDPLVVGAVTMAGRVATLAVEADVRGEEPARWVRDFVADWCETPWPRRWPWPGPGPGPDGPQPDPWSVNAARVAGASVLASVAAGLGAGELRDALAHGAEQLADVAGREL</sequence>
<evidence type="ECO:0000313" key="1">
    <source>
        <dbReference type="EMBL" id="QBR92938.1"/>
    </source>
</evidence>
<protein>
    <submittedName>
        <fullName evidence="1">Uncharacterized protein</fullName>
    </submittedName>
</protein>
<dbReference type="Proteomes" id="UP000294894">
    <property type="component" value="Chromosome"/>
</dbReference>
<dbReference type="AlphaFoldDB" id="A0A4P7GLD0"/>
<accession>A0A4P7GLD0</accession>
<dbReference type="KEGG" id="noy:EXE57_12150"/>
<name>A0A4P7GLD0_9ACTN</name>
<dbReference type="RefSeq" id="WP_135077853.1">
    <property type="nucleotide sequence ID" value="NZ_CP038267.1"/>
</dbReference>
<keyword evidence="2" id="KW-1185">Reference proteome</keyword>
<evidence type="ECO:0000313" key="2">
    <source>
        <dbReference type="Proteomes" id="UP000294894"/>
    </source>
</evidence>
<dbReference type="OrthoDB" id="4843510at2"/>
<gene>
    <name evidence="1" type="ORF">EXE57_12150</name>
</gene>
<organism evidence="1 2">
    <name type="scientific">Nocardioides euryhalodurans</name>
    <dbReference type="NCBI Taxonomy" id="2518370"/>
    <lineage>
        <taxon>Bacteria</taxon>
        <taxon>Bacillati</taxon>
        <taxon>Actinomycetota</taxon>
        <taxon>Actinomycetes</taxon>
        <taxon>Propionibacteriales</taxon>
        <taxon>Nocardioidaceae</taxon>
        <taxon>Nocardioides</taxon>
    </lineage>
</organism>
<reference evidence="1 2" key="1">
    <citation type="submission" date="2019-03" db="EMBL/GenBank/DDBJ databases">
        <title>Three New Species of Nocardioides, Nocardioides euryhalodurans sp. nov., Nocardioides seonyuensis sp. nov. and Nocardioides eburneoflavus sp. nov., Iolated from Soil.</title>
        <authorList>
            <person name="Roh S.G."/>
            <person name="Lee C."/>
            <person name="Kim M.-K."/>
            <person name="Kim S.B."/>
        </authorList>
    </citation>
    <scope>NUCLEOTIDE SEQUENCE [LARGE SCALE GENOMIC DNA]</scope>
    <source>
        <strain evidence="1 2">MMS17-SY117</strain>
    </source>
</reference>